<comment type="caution">
    <text evidence="2">The sequence shown here is derived from an EMBL/GenBank/DDBJ whole genome shotgun (WGS) entry which is preliminary data.</text>
</comment>
<dbReference type="AlphaFoldDB" id="A0A9X8H4X9"/>
<protein>
    <recommendedName>
        <fullName evidence="1">Nucleolar 27S pre-rRNA processing Urb2/Npa2 C-terminal domain-containing protein</fullName>
    </recommendedName>
</protein>
<sequence>QVWQQSYLLLLRLLRQYHTTLPQYLPHFVAGCNALLRALLYAAAKADSTDHNLLHLWASNLTRLYGYMLPHATSFRKHMVYMLSEFFYKHDALPVDVQGTLRPGIYALFDICSKYEKEQLYGTLDGTGKVLLKAIDAHYKESHQYTGKV</sequence>
<accession>A0A9X8H4X9</accession>
<dbReference type="GO" id="GO:0042254">
    <property type="term" value="P:ribosome biogenesis"/>
    <property type="evidence" value="ECO:0007669"/>
    <property type="project" value="TreeGrafter"/>
</dbReference>
<organism evidence="2 3">
    <name type="scientific">Aphanomyces astaci</name>
    <name type="common">Crayfish plague agent</name>
    <dbReference type="NCBI Taxonomy" id="112090"/>
    <lineage>
        <taxon>Eukaryota</taxon>
        <taxon>Sar</taxon>
        <taxon>Stramenopiles</taxon>
        <taxon>Oomycota</taxon>
        <taxon>Saprolegniomycetes</taxon>
        <taxon>Saprolegniales</taxon>
        <taxon>Verrucalvaceae</taxon>
        <taxon>Aphanomyces</taxon>
    </lineage>
</organism>
<gene>
    <name evidence="2" type="ORF">DYB28_013672</name>
</gene>
<dbReference type="Proteomes" id="UP000275652">
    <property type="component" value="Unassembled WGS sequence"/>
</dbReference>
<dbReference type="GO" id="GO:0005730">
    <property type="term" value="C:nucleolus"/>
    <property type="evidence" value="ECO:0007669"/>
    <property type="project" value="TreeGrafter"/>
</dbReference>
<dbReference type="EMBL" id="QUTI01038288">
    <property type="protein sequence ID" value="RLO00893.1"/>
    <property type="molecule type" value="Genomic_DNA"/>
</dbReference>
<evidence type="ECO:0000313" key="2">
    <source>
        <dbReference type="EMBL" id="RLO00893.1"/>
    </source>
</evidence>
<evidence type="ECO:0000313" key="3">
    <source>
        <dbReference type="Proteomes" id="UP000275652"/>
    </source>
</evidence>
<dbReference type="PANTHER" id="PTHR15682:SF2">
    <property type="entry name" value="UNHEALTHY RIBOSOME BIOGENESIS PROTEIN 2 HOMOLOG"/>
    <property type="match status" value="1"/>
</dbReference>
<proteinExistence type="predicted"/>
<reference evidence="2 3" key="1">
    <citation type="journal article" date="2018" name="J. Invertebr. Pathol.">
        <title>New genotyping method for the causative agent of crayfish plague (Aphanomyces astaci) based on whole genome data.</title>
        <authorList>
            <person name="Minardi D."/>
            <person name="Studholme D.J."/>
            <person name="van der Giezen M."/>
            <person name="Pretto T."/>
            <person name="Oidtmann B."/>
        </authorList>
    </citation>
    <scope>NUCLEOTIDE SEQUENCE [LARGE SCALE GENOMIC DNA]</scope>
    <source>
        <strain evidence="2 3">KB13</strain>
    </source>
</reference>
<dbReference type="Pfam" id="PF10441">
    <property type="entry name" value="Urb2"/>
    <property type="match status" value="1"/>
</dbReference>
<evidence type="ECO:0000259" key="1">
    <source>
        <dbReference type="Pfam" id="PF10441"/>
    </source>
</evidence>
<feature type="non-terminal residue" evidence="2">
    <location>
        <position position="1"/>
    </location>
</feature>
<dbReference type="InterPro" id="IPR018849">
    <property type="entry name" value="Urb2/Npa2_C"/>
</dbReference>
<dbReference type="PANTHER" id="PTHR15682">
    <property type="entry name" value="UNHEALTHY RIBOSOME BIOGENESIS PROTEIN 2 HOMOLOG"/>
    <property type="match status" value="1"/>
</dbReference>
<feature type="domain" description="Nucleolar 27S pre-rRNA processing Urb2/Npa2 C-terminal" evidence="1">
    <location>
        <begin position="8"/>
        <end position="148"/>
    </location>
</feature>
<name>A0A9X8H4X9_APHAT</name>
<dbReference type="InterPro" id="IPR052609">
    <property type="entry name" value="Ribosome_Biogenesis_Reg"/>
</dbReference>